<dbReference type="GO" id="GO:0019867">
    <property type="term" value="C:outer membrane"/>
    <property type="evidence" value="ECO:0007669"/>
    <property type="project" value="InterPro"/>
</dbReference>
<dbReference type="EMBL" id="CABEEZ010000126">
    <property type="protein sequence ID" value="VTR52766.1"/>
    <property type="molecule type" value="Genomic_DNA"/>
</dbReference>
<reference evidence="3" key="1">
    <citation type="submission" date="2019-05" db="EMBL/GenBank/DDBJ databases">
        <authorList>
            <consortium name="Pathogen Informatics"/>
        </authorList>
    </citation>
    <scope>NUCLEOTIDE SEQUENCE [LARGE SCALE GENOMIC DNA]</scope>
    <source>
        <strain evidence="3">NCTC12965</strain>
    </source>
</reference>
<dbReference type="SUPFAM" id="SSF101967">
    <property type="entry name" value="Adhesin YadA, collagen-binding domain"/>
    <property type="match status" value="1"/>
</dbReference>
<feature type="region of interest" description="Disordered" evidence="1">
    <location>
        <begin position="87"/>
        <end position="109"/>
    </location>
</feature>
<protein>
    <submittedName>
        <fullName evidence="3">Haemagglutinin</fullName>
    </submittedName>
</protein>
<proteinExistence type="predicted"/>
<accession>A0A4U9W299</accession>
<evidence type="ECO:0000256" key="1">
    <source>
        <dbReference type="SAM" id="MobiDB-lite"/>
    </source>
</evidence>
<dbReference type="Gene3D" id="2.150.10.10">
    <property type="entry name" value="Serralysin-like metalloprotease, C-terminal"/>
    <property type="match status" value="1"/>
</dbReference>
<name>A0A4U9W299_SERFO</name>
<dbReference type="Pfam" id="PF05662">
    <property type="entry name" value="YadA_stalk"/>
    <property type="match status" value="1"/>
</dbReference>
<feature type="domain" description="Trimeric autotransporter adhesin YadA-like stalk" evidence="2">
    <location>
        <begin position="10"/>
        <end position="52"/>
    </location>
</feature>
<evidence type="ECO:0000313" key="3">
    <source>
        <dbReference type="EMBL" id="VTR52766.1"/>
    </source>
</evidence>
<sequence length="109" mass="11317">MGDVGAERTITNVAAGRLNADSTDAVNGSQLFATNQSIDTLGTQVETNTTNIATNTTNIANNTTNIAGNTNNINELKDDALQWDPAANGGAGAYSAKPQRQLARPRSPT</sequence>
<dbReference type="AlphaFoldDB" id="A0A4U9W299"/>
<organism evidence="3">
    <name type="scientific">Serratia fonticola</name>
    <dbReference type="NCBI Taxonomy" id="47917"/>
    <lineage>
        <taxon>Bacteria</taxon>
        <taxon>Pseudomonadati</taxon>
        <taxon>Pseudomonadota</taxon>
        <taxon>Gammaproteobacteria</taxon>
        <taxon>Enterobacterales</taxon>
        <taxon>Yersiniaceae</taxon>
        <taxon>Serratia</taxon>
    </lineage>
</organism>
<dbReference type="InterPro" id="IPR011049">
    <property type="entry name" value="Serralysin-like_metalloprot_C"/>
</dbReference>
<dbReference type="InterPro" id="IPR008635">
    <property type="entry name" value="Coiled_stalk_dom"/>
</dbReference>
<gene>
    <name evidence="3" type="ORF">NCTC12965_06436</name>
</gene>
<evidence type="ECO:0000259" key="2">
    <source>
        <dbReference type="Pfam" id="PF05662"/>
    </source>
</evidence>